<proteinExistence type="predicted"/>
<gene>
    <name evidence="3" type="ORF">CEPID_01680</name>
</gene>
<dbReference type="PATRIC" id="fig|1050174.4.peg.342"/>
<dbReference type="Proteomes" id="UP000035368">
    <property type="component" value="Chromosome"/>
</dbReference>
<dbReference type="CDD" id="cd04301">
    <property type="entry name" value="NAT_SF"/>
    <property type="match status" value="1"/>
</dbReference>
<feature type="domain" description="N-acetyltransferase" evidence="2">
    <location>
        <begin position="53"/>
        <end position="201"/>
    </location>
</feature>
<evidence type="ECO:0000313" key="3">
    <source>
        <dbReference type="EMBL" id="AKK02221.1"/>
    </source>
</evidence>
<protein>
    <submittedName>
        <fullName evidence="3">Putative acyltransferase</fullName>
    </submittedName>
</protein>
<dbReference type="Gene3D" id="3.40.630.30">
    <property type="match status" value="1"/>
</dbReference>
<evidence type="ECO:0000259" key="2">
    <source>
        <dbReference type="PROSITE" id="PS51186"/>
    </source>
</evidence>
<reference evidence="3 4" key="1">
    <citation type="submission" date="2015-05" db="EMBL/GenBank/DDBJ databases">
        <title>Complete genome sequence of Corynebacterium epidermidicanis DSM 45586, isolated from the skin of a dog suffering from pruritus.</title>
        <authorList>
            <person name="Ruckert C."/>
            <person name="Albersmeier A."/>
            <person name="Winkler A."/>
            <person name="Tauch A."/>
        </authorList>
    </citation>
    <scope>NUCLEOTIDE SEQUENCE [LARGE SCALE GENOMIC DNA]</scope>
    <source>
        <strain evidence="3 4">DSM 45586</strain>
    </source>
</reference>
<accession>A0A0G3GLZ3</accession>
<keyword evidence="3" id="KW-0808">Transferase</keyword>
<dbReference type="InterPro" id="IPR000182">
    <property type="entry name" value="GNAT_dom"/>
</dbReference>
<dbReference type="SUPFAM" id="SSF55729">
    <property type="entry name" value="Acyl-CoA N-acyltransferases (Nat)"/>
    <property type="match status" value="1"/>
</dbReference>
<keyword evidence="3" id="KW-0012">Acyltransferase</keyword>
<dbReference type="Pfam" id="PF13673">
    <property type="entry name" value="Acetyltransf_10"/>
    <property type="match status" value="1"/>
</dbReference>
<dbReference type="STRING" id="1050174.CEPID_01680"/>
<name>A0A0G3GLZ3_9CORY</name>
<dbReference type="KEGG" id="cei:CEPID_01680"/>
<dbReference type="AlphaFoldDB" id="A0A0G3GLZ3"/>
<dbReference type="PROSITE" id="PS51186">
    <property type="entry name" value="GNAT"/>
    <property type="match status" value="1"/>
</dbReference>
<dbReference type="InterPro" id="IPR016181">
    <property type="entry name" value="Acyl_CoA_acyltransferase"/>
</dbReference>
<sequence>MKQGDRETTPGPDLLGNIRAIPQPAGPGKQTSSCVLPSSLLHSWAMSYYFAVQQLTDLTPTEVHEVYKLRVSVFVNEQNTAYQEVDDTDILPTTYHMLAWTDEEHKQLVGNIRIYEDIIDNDEHVMRLGRVCVAESERGTGLAKELMRRTIEFADQTFPDKSLVLDARTPLVGWYEKFGFRTIAEPYPFADITLTPMKKIH</sequence>
<dbReference type="EMBL" id="CP011541">
    <property type="protein sequence ID" value="AKK02221.1"/>
    <property type="molecule type" value="Genomic_DNA"/>
</dbReference>
<organism evidence="3 4">
    <name type="scientific">Corynebacterium epidermidicanis</name>
    <dbReference type="NCBI Taxonomy" id="1050174"/>
    <lineage>
        <taxon>Bacteria</taxon>
        <taxon>Bacillati</taxon>
        <taxon>Actinomycetota</taxon>
        <taxon>Actinomycetes</taxon>
        <taxon>Mycobacteriales</taxon>
        <taxon>Corynebacteriaceae</taxon>
        <taxon>Corynebacterium</taxon>
    </lineage>
</organism>
<feature type="region of interest" description="Disordered" evidence="1">
    <location>
        <begin position="1"/>
        <end position="30"/>
    </location>
</feature>
<evidence type="ECO:0000313" key="4">
    <source>
        <dbReference type="Proteomes" id="UP000035368"/>
    </source>
</evidence>
<keyword evidence="4" id="KW-1185">Reference proteome</keyword>
<dbReference type="InterPro" id="IPR039143">
    <property type="entry name" value="GNPNAT1-like"/>
</dbReference>
<evidence type="ECO:0000256" key="1">
    <source>
        <dbReference type="SAM" id="MobiDB-lite"/>
    </source>
</evidence>
<dbReference type="GO" id="GO:0008080">
    <property type="term" value="F:N-acetyltransferase activity"/>
    <property type="evidence" value="ECO:0007669"/>
    <property type="project" value="TreeGrafter"/>
</dbReference>
<dbReference type="PANTHER" id="PTHR13355">
    <property type="entry name" value="GLUCOSAMINE 6-PHOSPHATE N-ACETYLTRANSFERASE"/>
    <property type="match status" value="1"/>
</dbReference>